<feature type="compositionally biased region" description="Basic and acidic residues" evidence="1">
    <location>
        <begin position="586"/>
        <end position="597"/>
    </location>
</feature>
<organism evidence="2 3">
    <name type="scientific">Fragilariopsis cylindrus CCMP1102</name>
    <dbReference type="NCBI Taxonomy" id="635003"/>
    <lineage>
        <taxon>Eukaryota</taxon>
        <taxon>Sar</taxon>
        <taxon>Stramenopiles</taxon>
        <taxon>Ochrophyta</taxon>
        <taxon>Bacillariophyta</taxon>
        <taxon>Bacillariophyceae</taxon>
        <taxon>Bacillariophycidae</taxon>
        <taxon>Bacillariales</taxon>
        <taxon>Bacillariaceae</taxon>
        <taxon>Fragilariopsis</taxon>
    </lineage>
</organism>
<dbReference type="Proteomes" id="UP000095751">
    <property type="component" value="Unassembled WGS sequence"/>
</dbReference>
<feature type="region of interest" description="Disordered" evidence="1">
    <location>
        <begin position="205"/>
        <end position="340"/>
    </location>
</feature>
<gene>
    <name evidence="2" type="ORF">FRACYDRAFT_242177</name>
</gene>
<feature type="region of interest" description="Disordered" evidence="1">
    <location>
        <begin position="633"/>
        <end position="656"/>
    </location>
</feature>
<feature type="region of interest" description="Disordered" evidence="1">
    <location>
        <begin position="704"/>
        <end position="734"/>
    </location>
</feature>
<feature type="compositionally biased region" description="Basic residues" evidence="1">
    <location>
        <begin position="212"/>
        <end position="223"/>
    </location>
</feature>
<feature type="compositionally biased region" description="Low complexity" evidence="1">
    <location>
        <begin position="262"/>
        <end position="274"/>
    </location>
</feature>
<feature type="compositionally biased region" description="Polar residues" evidence="1">
    <location>
        <begin position="449"/>
        <end position="460"/>
    </location>
</feature>
<dbReference type="InParanoid" id="A0A1E7F6T9"/>
<proteinExistence type="predicted"/>
<feature type="compositionally biased region" description="Basic and acidic residues" evidence="1">
    <location>
        <begin position="639"/>
        <end position="656"/>
    </location>
</feature>
<feature type="compositionally biased region" description="Basic and acidic residues" evidence="1">
    <location>
        <begin position="370"/>
        <end position="380"/>
    </location>
</feature>
<feature type="region of interest" description="Disordered" evidence="1">
    <location>
        <begin position="586"/>
        <end position="608"/>
    </location>
</feature>
<feature type="compositionally biased region" description="Basic and acidic residues" evidence="1">
    <location>
        <begin position="275"/>
        <end position="290"/>
    </location>
</feature>
<dbReference type="AlphaFoldDB" id="A0A1E7F6T9"/>
<accession>A0A1E7F6T9</accession>
<protein>
    <submittedName>
        <fullName evidence="2">Uncharacterized protein</fullName>
    </submittedName>
</protein>
<feature type="region of interest" description="Disordered" evidence="1">
    <location>
        <begin position="134"/>
        <end position="177"/>
    </location>
</feature>
<feature type="compositionally biased region" description="Basic and acidic residues" evidence="1">
    <location>
        <begin position="325"/>
        <end position="336"/>
    </location>
</feature>
<sequence>MYGKNVLATTTIGGDVQQVEEQHGSIDVGVVLEEGTHHGVVNDDIEPQPVVSSREERETLFSSYDGDFNEDAIIETLRKEIEAATKIQSTTLDIPAENDDVDVGVDANTESILESNADIYTNLNANVTVNENATVKKENDDDNHEEETIKTDGIISYIGETSRDDNTDEDDDDDDFDDAILTSEIGEIESEAESKVEVEENLETIVNNVTSPKHRSSTNKKRTKTEDDNIMNRKNEMEDGVNKSVANNNDEGEEKEKRNTGTTTASTSSSSSKMTKTEEVPQKKEMEDGANKLVGNNNEEEVEQEEQEKKRSTNSASSSKMTKTKTVEVQKKKEMEGIVNNPMVAKPIMVEETNNRRIVYSGSSKSNNTKTDEVSNKMEMESEENVVVNKKPVILETETLSEEDEEGVVVGEEGKNENLNNNDDNDDNNAPSLEAESNKINENDGDEIASSSDTINNTFPTYEDNSDDGDSVIDLDFDAKEEIRKVNGVSEVKNDIKHEQEQVDININTEDGDGTISNSVVNATAQDFPQDLEDLTAASGIDTTNATTNSTNQKEGSKGSLASFFETAKAKSGVGTDSVIRQAQLLDEKKEQKHDESPTNIATDSYRGEPWGQYRWSRRLPNLELLRLVYEDANSSGNDKGKGDAESQKVLKEWRTDPLYDETMTIEAEESGKDNSVVGLGATLPVEEQDQKFNEYRSRFLSDKNDSVADANPNAKATDDSKEKKKNSNNADVNSEFVEGLDDIDDFFEGVDPPDELDVGYGSSIQDVLMDKGKHILLKKVRRVLRWIKIGSQTMGNNLKERISQFQLPFQKFKETTNVASDLNADAMNSSLISDPNEQHDKITMRDTIVSAWTVGKRTLEQISELVDRFLDRFDGESDDEPTNFKDFDGFDLDNLSTLIPPKSDL</sequence>
<feature type="compositionally biased region" description="Acidic residues" evidence="1">
    <location>
        <begin position="166"/>
        <end position="177"/>
    </location>
</feature>
<evidence type="ECO:0000313" key="3">
    <source>
        <dbReference type="Proteomes" id="UP000095751"/>
    </source>
</evidence>
<dbReference type="EMBL" id="KV784361">
    <property type="protein sequence ID" value="OEU13824.1"/>
    <property type="molecule type" value="Genomic_DNA"/>
</dbReference>
<name>A0A1E7F6T9_9STRA</name>
<evidence type="ECO:0000256" key="1">
    <source>
        <dbReference type="SAM" id="MobiDB-lite"/>
    </source>
</evidence>
<reference evidence="2 3" key="1">
    <citation type="submission" date="2016-09" db="EMBL/GenBank/DDBJ databases">
        <title>Extensive genetic diversity and differential bi-allelic expression allows diatom success in the polar Southern Ocean.</title>
        <authorList>
            <consortium name="DOE Joint Genome Institute"/>
            <person name="Mock T."/>
            <person name="Otillar R.P."/>
            <person name="Strauss J."/>
            <person name="Dupont C."/>
            <person name="Frickenhaus S."/>
            <person name="Maumus F."/>
            <person name="Mcmullan M."/>
            <person name="Sanges R."/>
            <person name="Schmutz J."/>
            <person name="Toseland A."/>
            <person name="Valas R."/>
            <person name="Veluchamy A."/>
            <person name="Ward B.J."/>
            <person name="Allen A."/>
            <person name="Barry K."/>
            <person name="Falciatore A."/>
            <person name="Ferrante M."/>
            <person name="Fortunato A.E."/>
            <person name="Gloeckner G."/>
            <person name="Gruber A."/>
            <person name="Hipkin R."/>
            <person name="Janech M."/>
            <person name="Kroth P."/>
            <person name="Leese F."/>
            <person name="Lindquist E."/>
            <person name="Lyon B.R."/>
            <person name="Martin J."/>
            <person name="Mayer C."/>
            <person name="Parker M."/>
            <person name="Quesneville H."/>
            <person name="Raymond J."/>
            <person name="Uhlig C."/>
            <person name="Valentin K.U."/>
            <person name="Worden A.Z."/>
            <person name="Armbrust E.V."/>
            <person name="Bowler C."/>
            <person name="Green B."/>
            <person name="Moulton V."/>
            <person name="Van Oosterhout C."/>
            <person name="Grigoriev I."/>
        </authorList>
    </citation>
    <scope>NUCLEOTIDE SEQUENCE [LARGE SCALE GENOMIC DNA]</scope>
    <source>
        <strain evidence="2 3">CCMP1102</strain>
    </source>
</reference>
<feature type="compositionally biased region" description="Low complexity" evidence="1">
    <location>
        <begin position="385"/>
        <end position="398"/>
    </location>
</feature>
<evidence type="ECO:0000313" key="2">
    <source>
        <dbReference type="EMBL" id="OEU13824.1"/>
    </source>
</evidence>
<dbReference type="KEGG" id="fcy:FRACYDRAFT_242177"/>
<feature type="compositionally biased region" description="Basic and acidic residues" evidence="1">
    <location>
        <begin position="224"/>
        <end position="241"/>
    </location>
</feature>
<dbReference type="OrthoDB" id="49340at2759"/>
<keyword evidence="3" id="KW-1185">Reference proteome</keyword>
<feature type="region of interest" description="Disordered" evidence="1">
    <location>
        <begin position="359"/>
        <end position="472"/>
    </location>
</feature>